<evidence type="ECO:0000313" key="1">
    <source>
        <dbReference type="EMBL" id="OYR17456.1"/>
    </source>
</evidence>
<accession>A0A256FRX1</accession>
<evidence type="ECO:0000313" key="2">
    <source>
        <dbReference type="Proteomes" id="UP000216478"/>
    </source>
</evidence>
<gene>
    <name evidence="1" type="ORF">CEV33_3913</name>
</gene>
<proteinExistence type="predicted"/>
<dbReference type="RefSeq" id="WP_268875792.1">
    <property type="nucleotide sequence ID" value="NZ_JBHEER010000012.1"/>
</dbReference>
<dbReference type="EMBL" id="NNRL01000147">
    <property type="protein sequence ID" value="OYR17456.1"/>
    <property type="molecule type" value="Genomic_DNA"/>
</dbReference>
<comment type="caution">
    <text evidence="1">The sequence shown here is derived from an EMBL/GenBank/DDBJ whole genome shotgun (WGS) entry which is preliminary data.</text>
</comment>
<reference evidence="1 2" key="1">
    <citation type="submission" date="2017-07" db="EMBL/GenBank/DDBJ databases">
        <title>Phylogenetic study on the rhizospheric bacterium Ochrobactrum sp. A44.</title>
        <authorList>
            <person name="Krzyzanowska D.M."/>
            <person name="Ossowicki A."/>
            <person name="Rajewska M."/>
            <person name="Maciag T."/>
            <person name="Kaczynski Z."/>
            <person name="Czerwicka M."/>
            <person name="Jafra S."/>
        </authorList>
    </citation>
    <scope>NUCLEOTIDE SEQUENCE [LARGE SCALE GENOMIC DNA]</scope>
    <source>
        <strain evidence="1 2">OgA9a</strain>
    </source>
</reference>
<keyword evidence="2" id="KW-1185">Reference proteome</keyword>
<dbReference type="Proteomes" id="UP000216478">
    <property type="component" value="Unassembled WGS sequence"/>
</dbReference>
<sequence>MARYDTPAPQGRITADEDKEEIAKLKRIVADLPLDEGLFQDVQS</sequence>
<organism evidence="1 2">
    <name type="scientific">Brucella grignonensis</name>
    <dbReference type="NCBI Taxonomy" id="94627"/>
    <lineage>
        <taxon>Bacteria</taxon>
        <taxon>Pseudomonadati</taxon>
        <taxon>Pseudomonadota</taxon>
        <taxon>Alphaproteobacteria</taxon>
        <taxon>Hyphomicrobiales</taxon>
        <taxon>Brucellaceae</taxon>
        <taxon>Brucella/Ochrobactrum group</taxon>
        <taxon>Brucella</taxon>
    </lineage>
</organism>
<protein>
    <submittedName>
        <fullName evidence="1">Uncharacterized protein</fullName>
    </submittedName>
</protein>
<name>A0A256FRX1_9HYPH</name>
<dbReference type="AlphaFoldDB" id="A0A256FRX1"/>